<protein>
    <recommendedName>
        <fullName evidence="4">Glycosyltransferase RgtA/B/C/D-like domain-containing protein</fullName>
    </recommendedName>
</protein>
<proteinExistence type="predicted"/>
<keyword evidence="1" id="KW-0472">Membrane</keyword>
<evidence type="ECO:0000313" key="3">
    <source>
        <dbReference type="Proteomes" id="UP000581135"/>
    </source>
</evidence>
<dbReference type="AlphaFoldDB" id="A0A839SW61"/>
<evidence type="ECO:0000313" key="2">
    <source>
        <dbReference type="EMBL" id="MBB3066279.1"/>
    </source>
</evidence>
<sequence length="533" mass="58827">MTRLRQNPIAVLVSAEMVSFVTLIFICQLVMQTGIAPGLADPDYQWHLKAGELIAATGALPTGDPFSWTFEGQPWVLHEWLFQLLLYGVYSLGGEPAVLFMTALVGGAALFVAARLADRFIQRPLASCLLTLFFCVILVSFMAPRPHLFSYLFFGVQLGLLWRARYETKQGGLFLLPVLMVVWVNLHGGYFVGLAFLFAFAASESLRLLLVERVAPTGPGGGYLARLWIVLLLTLAASGVNPYGFGHLLYPLTVMQMEAISTISEWATLNFSDLKNLSFVVAFMGFVALMVGRRDKPDLTEILLPLVTVAAGIASARNAPFAVVIMVAYAGRFIGDGALLPLASAFGLDRRSAESQGDSLNPRIERLLNGLIVVLLAGYAIGASNSAQYFSRIAAFRPTELTDFIKQQDLQGRMMNEYGLGGHLIRDLYPERKVFIDGRADLYGDSFVLANHRATKQGENWRRHLDDWQIDYAVVQKQDAIAKLLYEAGDFALVFDGKIYEIYVRRGDKNGAVIQRFETTRTDGTPGNQGVKE</sequence>
<feature type="transmembrane region" description="Helical" evidence="1">
    <location>
        <begin position="173"/>
        <end position="203"/>
    </location>
</feature>
<reference evidence="2 3" key="1">
    <citation type="submission" date="2020-08" db="EMBL/GenBank/DDBJ databases">
        <title>Genomic Encyclopedia of Type Strains, Phase III (KMG-III): the genomes of soil and plant-associated and newly described type strains.</title>
        <authorList>
            <person name="Whitman W."/>
        </authorList>
    </citation>
    <scope>NUCLEOTIDE SEQUENCE [LARGE SCALE GENOMIC DNA]</scope>
    <source>
        <strain evidence="2 3">CECT 8803</strain>
    </source>
</reference>
<feature type="transmembrane region" description="Helical" evidence="1">
    <location>
        <begin position="223"/>
        <end position="241"/>
    </location>
</feature>
<feature type="transmembrane region" description="Helical" evidence="1">
    <location>
        <begin position="274"/>
        <end position="292"/>
    </location>
</feature>
<comment type="caution">
    <text evidence="2">The sequence shown here is derived from an EMBL/GenBank/DDBJ whole genome shotgun (WGS) entry which is preliminary data.</text>
</comment>
<gene>
    <name evidence="2" type="ORF">FHR98_002584</name>
</gene>
<organism evidence="2 3">
    <name type="scientific">Limibacillus halophilus</name>
    <dbReference type="NCBI Taxonomy" id="1579333"/>
    <lineage>
        <taxon>Bacteria</taxon>
        <taxon>Pseudomonadati</taxon>
        <taxon>Pseudomonadota</taxon>
        <taxon>Alphaproteobacteria</taxon>
        <taxon>Rhodospirillales</taxon>
        <taxon>Rhodovibrionaceae</taxon>
        <taxon>Limibacillus</taxon>
    </lineage>
</organism>
<evidence type="ECO:0008006" key="4">
    <source>
        <dbReference type="Google" id="ProtNLM"/>
    </source>
</evidence>
<keyword evidence="1" id="KW-0812">Transmembrane</keyword>
<dbReference type="Proteomes" id="UP000581135">
    <property type="component" value="Unassembled WGS sequence"/>
</dbReference>
<keyword evidence="1" id="KW-1133">Transmembrane helix</keyword>
<feature type="transmembrane region" description="Helical" evidence="1">
    <location>
        <begin position="367"/>
        <end position="390"/>
    </location>
</feature>
<keyword evidence="3" id="KW-1185">Reference proteome</keyword>
<dbReference type="RefSeq" id="WP_183417094.1">
    <property type="nucleotide sequence ID" value="NZ_JACHXA010000007.1"/>
</dbReference>
<name>A0A839SW61_9PROT</name>
<feature type="transmembrane region" description="Helical" evidence="1">
    <location>
        <begin position="9"/>
        <end position="31"/>
    </location>
</feature>
<feature type="transmembrane region" description="Helical" evidence="1">
    <location>
        <begin position="148"/>
        <end position="166"/>
    </location>
</feature>
<accession>A0A839SW61</accession>
<feature type="transmembrane region" description="Helical" evidence="1">
    <location>
        <begin position="97"/>
        <end position="117"/>
    </location>
</feature>
<evidence type="ECO:0000256" key="1">
    <source>
        <dbReference type="SAM" id="Phobius"/>
    </source>
</evidence>
<dbReference type="EMBL" id="JACHXA010000007">
    <property type="protein sequence ID" value="MBB3066279.1"/>
    <property type="molecule type" value="Genomic_DNA"/>
</dbReference>
<feature type="transmembrane region" description="Helical" evidence="1">
    <location>
        <begin position="124"/>
        <end position="142"/>
    </location>
</feature>